<evidence type="ECO:0000259" key="10">
    <source>
        <dbReference type="Pfam" id="PF00909"/>
    </source>
</evidence>
<evidence type="ECO:0000256" key="1">
    <source>
        <dbReference type="ARBA" id="ARBA00004141"/>
    </source>
</evidence>
<dbReference type="PANTHER" id="PTHR43029:SF10">
    <property type="entry name" value="AMMONIUM TRANSPORTER MEP2"/>
    <property type="match status" value="1"/>
</dbReference>
<dbReference type="EMBL" id="LT906470">
    <property type="protein sequence ID" value="SNV55159.1"/>
    <property type="molecule type" value="Genomic_DNA"/>
</dbReference>
<keyword evidence="6 9" id="KW-0472">Membrane</keyword>
<dbReference type="InterPro" id="IPR001905">
    <property type="entry name" value="Ammonium_transpt"/>
</dbReference>
<evidence type="ECO:0000313" key="12">
    <source>
        <dbReference type="Proteomes" id="UP000214973"/>
    </source>
</evidence>
<evidence type="ECO:0000256" key="9">
    <source>
        <dbReference type="RuleBase" id="RU362002"/>
    </source>
</evidence>
<evidence type="ECO:0000256" key="2">
    <source>
        <dbReference type="ARBA" id="ARBA00005887"/>
    </source>
</evidence>
<accession>A0A239Y7M0</accession>
<feature type="transmembrane region" description="Helical" evidence="9">
    <location>
        <begin position="284"/>
        <end position="303"/>
    </location>
</feature>
<dbReference type="RefSeq" id="WP_197696279.1">
    <property type="nucleotide sequence ID" value="NZ_LT906470.1"/>
</dbReference>
<feature type="transmembrane region" description="Helical" evidence="9">
    <location>
        <begin position="99"/>
        <end position="117"/>
    </location>
</feature>
<dbReference type="KEGG" id="vrm:44547418_00144"/>
<evidence type="ECO:0000313" key="11">
    <source>
        <dbReference type="EMBL" id="SNV55159.1"/>
    </source>
</evidence>
<dbReference type="InterPro" id="IPR029020">
    <property type="entry name" value="Ammonium/urea_transptr"/>
</dbReference>
<sequence>MVTMIDTGNTAWVLLCAALVFFMTPGLALFYGGMARSKNVLGTIMQSFFLLGIISVEFVLIGYTLIFGDDIYGIIGGFDKIGLAGADSSVLPATNIPEFAFVAFQCMFAVLTPAIMSGSVTGRMRFVPFVIFALLWSVLIYNPMAHWIWGGGFLSELGALDFAGGLVIHVLSGVSGLTLCFLLGRRRGYGRMPMLPHHLPMTVLGASILWFGWFGFNAGSALGVGPLAADAMLTTQVAAAVGIVGWVLVEKLHRGKPTVLGAASGAVSGLVAITPAAGFITPMAAIPIGVIGAICCYVAVAVVKNRFGYDDSFDAFGIHGIGGTWGAVATGLWATVTVNPDGADGLFYGGSLLGPQLISLIIAYVFAVAGTFVIFKIVSFCMDMRVSISSESLGIDISEHGEGAYNQSEFKSSGRFITTGESSPL</sequence>
<organism evidence="11 12">
    <name type="scientific">Veillonella rodentium</name>
    <dbReference type="NCBI Taxonomy" id="248315"/>
    <lineage>
        <taxon>Bacteria</taxon>
        <taxon>Bacillati</taxon>
        <taxon>Bacillota</taxon>
        <taxon>Negativicutes</taxon>
        <taxon>Veillonellales</taxon>
        <taxon>Veillonellaceae</taxon>
        <taxon>Veillonella</taxon>
    </lineage>
</organism>
<evidence type="ECO:0000256" key="6">
    <source>
        <dbReference type="ARBA" id="ARBA00023136"/>
    </source>
</evidence>
<dbReference type="InterPro" id="IPR018047">
    <property type="entry name" value="Ammonium_transpt_CS"/>
</dbReference>
<keyword evidence="7 9" id="KW-0924">Ammonia transport</keyword>
<feature type="transmembrane region" description="Helical" evidence="9">
    <location>
        <begin position="44"/>
        <end position="66"/>
    </location>
</feature>
<dbReference type="AlphaFoldDB" id="A0A239Y7M0"/>
<protein>
    <recommendedName>
        <fullName evidence="8 9">Ammonium transporter</fullName>
    </recommendedName>
</protein>
<keyword evidence="4 9" id="KW-0812">Transmembrane</keyword>
<feature type="transmembrane region" description="Helical" evidence="9">
    <location>
        <begin position="258"/>
        <end position="278"/>
    </location>
</feature>
<proteinExistence type="inferred from homology"/>
<dbReference type="GO" id="GO:0008519">
    <property type="term" value="F:ammonium channel activity"/>
    <property type="evidence" value="ECO:0007669"/>
    <property type="project" value="InterPro"/>
</dbReference>
<keyword evidence="12" id="KW-1185">Reference proteome</keyword>
<dbReference type="InterPro" id="IPR024041">
    <property type="entry name" value="NH4_transpt_AmtB-like_dom"/>
</dbReference>
<keyword evidence="5 9" id="KW-1133">Transmembrane helix</keyword>
<evidence type="ECO:0000256" key="7">
    <source>
        <dbReference type="ARBA" id="ARBA00023177"/>
    </source>
</evidence>
<evidence type="ECO:0000256" key="8">
    <source>
        <dbReference type="ARBA" id="ARBA00050025"/>
    </source>
</evidence>
<feature type="transmembrane region" description="Helical" evidence="9">
    <location>
        <begin position="195"/>
        <end position="216"/>
    </location>
</feature>
<dbReference type="Gene3D" id="1.10.3430.10">
    <property type="entry name" value="Ammonium transporter AmtB like domains"/>
    <property type="match status" value="1"/>
</dbReference>
<feature type="domain" description="Ammonium transporter AmtB-like" evidence="10">
    <location>
        <begin position="11"/>
        <end position="405"/>
    </location>
</feature>
<feature type="transmembrane region" description="Helical" evidence="9">
    <location>
        <begin position="12"/>
        <end position="32"/>
    </location>
</feature>
<feature type="transmembrane region" description="Helical" evidence="9">
    <location>
        <begin position="315"/>
        <end position="336"/>
    </location>
</feature>
<reference evidence="11 12" key="1">
    <citation type="submission" date="2017-06" db="EMBL/GenBank/DDBJ databases">
        <authorList>
            <consortium name="Pathogen Informatics"/>
        </authorList>
    </citation>
    <scope>NUCLEOTIDE SEQUENCE [LARGE SCALE GENOMIC DNA]</scope>
    <source>
        <strain evidence="11 12">NCTC12018</strain>
    </source>
</reference>
<gene>
    <name evidence="11" type="primary">amt</name>
    <name evidence="11" type="ORF">SAMEA44547418_00144</name>
</gene>
<feature type="transmembrane region" description="Helical" evidence="9">
    <location>
        <begin position="228"/>
        <end position="249"/>
    </location>
</feature>
<evidence type="ECO:0000256" key="5">
    <source>
        <dbReference type="ARBA" id="ARBA00022989"/>
    </source>
</evidence>
<dbReference type="Proteomes" id="UP000214973">
    <property type="component" value="Chromosome 1"/>
</dbReference>
<dbReference type="GO" id="GO:0005886">
    <property type="term" value="C:plasma membrane"/>
    <property type="evidence" value="ECO:0007669"/>
    <property type="project" value="UniProtKB-SubCell"/>
</dbReference>
<evidence type="ECO:0000256" key="3">
    <source>
        <dbReference type="ARBA" id="ARBA00022448"/>
    </source>
</evidence>
<dbReference type="Pfam" id="PF00909">
    <property type="entry name" value="Ammonium_transp"/>
    <property type="match status" value="1"/>
</dbReference>
<comment type="subcellular location">
    <subcellularLocation>
        <location evidence="9">Cell membrane</location>
        <topology evidence="9">Multi-pass membrane protein</topology>
    </subcellularLocation>
    <subcellularLocation>
        <location evidence="1">Membrane</location>
        <topology evidence="1">Multi-pass membrane protein</topology>
    </subcellularLocation>
</comment>
<dbReference type="PROSITE" id="PS01219">
    <property type="entry name" value="AMMONIUM_TRANSP"/>
    <property type="match status" value="1"/>
</dbReference>
<feature type="transmembrane region" description="Helical" evidence="9">
    <location>
        <begin position="356"/>
        <end position="375"/>
    </location>
</feature>
<feature type="transmembrane region" description="Helical" evidence="9">
    <location>
        <begin position="129"/>
        <end position="150"/>
    </location>
</feature>
<keyword evidence="3 9" id="KW-0813">Transport</keyword>
<evidence type="ECO:0000256" key="4">
    <source>
        <dbReference type="ARBA" id="ARBA00022692"/>
    </source>
</evidence>
<name>A0A239Y7M0_9FIRM</name>
<comment type="similarity">
    <text evidence="2 9">Belongs to the ammonia transporter channel (TC 1.A.11.2) family.</text>
</comment>
<dbReference type="PANTHER" id="PTHR43029">
    <property type="entry name" value="AMMONIUM TRANSPORTER MEP2"/>
    <property type="match status" value="1"/>
</dbReference>
<dbReference type="NCBIfam" id="TIGR00836">
    <property type="entry name" value="amt"/>
    <property type="match status" value="1"/>
</dbReference>
<feature type="transmembrane region" description="Helical" evidence="9">
    <location>
        <begin position="162"/>
        <end position="183"/>
    </location>
</feature>
<dbReference type="SUPFAM" id="SSF111352">
    <property type="entry name" value="Ammonium transporter"/>
    <property type="match status" value="1"/>
</dbReference>